<reference evidence="1 2" key="1">
    <citation type="submission" date="2016-04" db="EMBL/GenBank/DDBJ databases">
        <title>A degradative enzymes factory behind the ericoid mycorrhizal symbiosis.</title>
        <authorList>
            <consortium name="DOE Joint Genome Institute"/>
            <person name="Martino E."/>
            <person name="Morin E."/>
            <person name="Grelet G."/>
            <person name="Kuo A."/>
            <person name="Kohler A."/>
            <person name="Daghino S."/>
            <person name="Barry K."/>
            <person name="Choi C."/>
            <person name="Cichocki N."/>
            <person name="Clum A."/>
            <person name="Copeland A."/>
            <person name="Hainaut M."/>
            <person name="Haridas S."/>
            <person name="Labutti K."/>
            <person name="Lindquist E."/>
            <person name="Lipzen A."/>
            <person name="Khouja H.-R."/>
            <person name="Murat C."/>
            <person name="Ohm R."/>
            <person name="Olson A."/>
            <person name="Spatafora J."/>
            <person name="Veneault-Fourrey C."/>
            <person name="Henrissat B."/>
            <person name="Grigoriev I."/>
            <person name="Martin F."/>
            <person name="Perotto S."/>
        </authorList>
    </citation>
    <scope>NUCLEOTIDE SEQUENCE [LARGE SCALE GENOMIC DNA]</scope>
    <source>
        <strain evidence="1 2">E</strain>
    </source>
</reference>
<evidence type="ECO:0000313" key="2">
    <source>
        <dbReference type="Proteomes" id="UP000235371"/>
    </source>
</evidence>
<gene>
    <name evidence="1" type="ORF">K444DRAFT_249240</name>
</gene>
<dbReference type="InParanoid" id="A0A2J6SMK0"/>
<organism evidence="1 2">
    <name type="scientific">Hyaloscypha bicolor E</name>
    <dbReference type="NCBI Taxonomy" id="1095630"/>
    <lineage>
        <taxon>Eukaryota</taxon>
        <taxon>Fungi</taxon>
        <taxon>Dikarya</taxon>
        <taxon>Ascomycota</taxon>
        <taxon>Pezizomycotina</taxon>
        <taxon>Leotiomycetes</taxon>
        <taxon>Helotiales</taxon>
        <taxon>Hyaloscyphaceae</taxon>
        <taxon>Hyaloscypha</taxon>
        <taxon>Hyaloscypha bicolor</taxon>
    </lineage>
</organism>
<dbReference type="Proteomes" id="UP000235371">
    <property type="component" value="Unassembled WGS sequence"/>
</dbReference>
<dbReference type="SUPFAM" id="SSF56601">
    <property type="entry name" value="beta-lactamase/transpeptidase-like"/>
    <property type="match status" value="1"/>
</dbReference>
<accession>A0A2J6SMK0</accession>
<dbReference type="InterPro" id="IPR051478">
    <property type="entry name" value="Beta-lactamase-like_AB/R"/>
</dbReference>
<evidence type="ECO:0000313" key="1">
    <source>
        <dbReference type="EMBL" id="PMD51994.1"/>
    </source>
</evidence>
<dbReference type="PANTHER" id="PTHR22935:SF95">
    <property type="entry name" value="BETA-LACTAMASE-LIKE 1-RELATED"/>
    <property type="match status" value="1"/>
</dbReference>
<keyword evidence="2" id="KW-1185">Reference proteome</keyword>
<dbReference type="AlphaFoldDB" id="A0A2J6SMK0"/>
<dbReference type="RefSeq" id="XP_024728898.1">
    <property type="nucleotide sequence ID" value="XM_024871334.1"/>
</dbReference>
<dbReference type="PANTHER" id="PTHR22935">
    <property type="entry name" value="PENICILLIN-BINDING PROTEIN"/>
    <property type="match status" value="1"/>
</dbReference>
<name>A0A2J6SMK0_9HELO</name>
<sequence length="110" mass="11984">MKPRGFVANPFTAVGAPWEIIRLQSSPNNRMVDLHTKSGDLPGYSSQFVLIPDWGIGFSILSAEANPTTYNVLLADLITDTLLPSTETAVREEADLLYAGTVHTPAQRRA</sequence>
<dbReference type="OrthoDB" id="10250282at2759"/>
<protein>
    <recommendedName>
        <fullName evidence="3">Beta-lactamase-related domain-containing protein</fullName>
    </recommendedName>
</protein>
<dbReference type="EMBL" id="KZ613912">
    <property type="protein sequence ID" value="PMD51994.1"/>
    <property type="molecule type" value="Genomic_DNA"/>
</dbReference>
<dbReference type="InterPro" id="IPR012338">
    <property type="entry name" value="Beta-lactam/transpept-like"/>
</dbReference>
<evidence type="ECO:0008006" key="3">
    <source>
        <dbReference type="Google" id="ProtNLM"/>
    </source>
</evidence>
<proteinExistence type="predicted"/>
<dbReference type="STRING" id="1095630.A0A2J6SMK0"/>
<dbReference type="GeneID" id="36579416"/>